<dbReference type="Pfam" id="PF13636">
    <property type="entry name" value="Methyltranf_PUA"/>
    <property type="match status" value="1"/>
</dbReference>
<proteinExistence type="predicted"/>
<name>A0A1J5TJW8_9ARCH</name>
<protein>
    <recommendedName>
        <fullName evidence="1">rRNA small subunit methyltransferase F RNA-binding PUA-like domain-containing protein</fullName>
    </recommendedName>
</protein>
<accession>A0A1J5TJW8</accession>
<gene>
    <name evidence="2" type="ORF">BD935_00500</name>
</gene>
<dbReference type="STRING" id="1888995.BD935_00500"/>
<organism evidence="2 3">
    <name type="scientific">Marine Group III euryarchaeote CG-Epi1</name>
    <dbReference type="NCBI Taxonomy" id="1888995"/>
    <lineage>
        <taxon>Archaea</taxon>
        <taxon>Methanobacteriati</taxon>
        <taxon>Thermoplasmatota</taxon>
        <taxon>Thermoplasmata</taxon>
        <taxon>Candidatus Thermoprofundales</taxon>
    </lineage>
</organism>
<sequence length="151" mass="17635">MLVLLKKEKKEMLIEYCVERFGISKVIFENYQLYEGSKNKIYLIKELLELRFIPESSGLCIFRFDKTPKPTTNFLQLFSADISKNVLDIGEKDLINYCKGNDLQVHSGSNKIEPGFIAIRYNNSIVGCAHWNKITVRNQLPKSRRCKINYY</sequence>
<dbReference type="Proteomes" id="UP000183080">
    <property type="component" value="Unassembled WGS sequence"/>
</dbReference>
<evidence type="ECO:0000313" key="2">
    <source>
        <dbReference type="EMBL" id="OIR21250.1"/>
    </source>
</evidence>
<evidence type="ECO:0000313" key="3">
    <source>
        <dbReference type="Proteomes" id="UP000183080"/>
    </source>
</evidence>
<comment type="caution">
    <text evidence="2">The sequence shown here is derived from an EMBL/GenBank/DDBJ whole genome shotgun (WGS) entry which is preliminary data.</text>
</comment>
<evidence type="ECO:0000259" key="1">
    <source>
        <dbReference type="Pfam" id="PF13636"/>
    </source>
</evidence>
<reference evidence="2 3" key="1">
    <citation type="submission" date="2016-08" db="EMBL/GenBank/DDBJ databases">
        <title>New Insights into Marine Group III Euryarchaeota, from dark to light.</title>
        <authorList>
            <person name="Haro-Moreno J.M."/>
            <person name="Rodriguez-Valera F."/>
            <person name="Lopez-Garcia P."/>
            <person name="Moreira D."/>
            <person name="Martin-Cuadrado A.B."/>
        </authorList>
    </citation>
    <scope>NUCLEOTIDE SEQUENCE [LARGE SCALE GENOMIC DNA]</scope>
    <source>
        <strain evidence="2">CG-Epi1</strain>
    </source>
</reference>
<dbReference type="Gene3D" id="2.30.130.60">
    <property type="match status" value="1"/>
</dbReference>
<dbReference type="EMBL" id="MIZA01000001">
    <property type="protein sequence ID" value="OIR21250.1"/>
    <property type="molecule type" value="Genomic_DNA"/>
</dbReference>
<dbReference type="AlphaFoldDB" id="A0A1J5TJW8"/>
<dbReference type="InterPro" id="IPR027391">
    <property type="entry name" value="Nol1_Nop2_Fmu_2"/>
</dbReference>
<feature type="domain" description="rRNA small subunit methyltransferase F RNA-binding PUA-like" evidence="1">
    <location>
        <begin position="95"/>
        <end position="145"/>
    </location>
</feature>